<dbReference type="AlphaFoldDB" id="A0AAW0FI46"/>
<dbReference type="PANTHER" id="PTHR35567">
    <property type="entry name" value="MALATE DEHYDROGENASE (AFU_ORTHOLOGUE AFUA_2G13800)"/>
    <property type="match status" value="1"/>
</dbReference>
<dbReference type="Proteomes" id="UP001385951">
    <property type="component" value="Unassembled WGS sequence"/>
</dbReference>
<comment type="caution">
    <text evidence="2">The sequence shown here is derived from an EMBL/GenBank/DDBJ whole genome shotgun (WGS) entry which is preliminary data.</text>
</comment>
<dbReference type="InterPro" id="IPR021851">
    <property type="entry name" value="DUF3455"/>
</dbReference>
<keyword evidence="1" id="KW-0732">Signal</keyword>
<evidence type="ECO:0008006" key="4">
    <source>
        <dbReference type="Google" id="ProtNLM"/>
    </source>
</evidence>
<proteinExistence type="predicted"/>
<organism evidence="2 3">
    <name type="scientific">Cerrena zonata</name>
    <dbReference type="NCBI Taxonomy" id="2478898"/>
    <lineage>
        <taxon>Eukaryota</taxon>
        <taxon>Fungi</taxon>
        <taxon>Dikarya</taxon>
        <taxon>Basidiomycota</taxon>
        <taxon>Agaricomycotina</taxon>
        <taxon>Agaricomycetes</taxon>
        <taxon>Polyporales</taxon>
        <taxon>Cerrenaceae</taxon>
        <taxon>Cerrena</taxon>
    </lineage>
</organism>
<feature type="chain" id="PRO_5043642736" description="Malate dehydrogenase" evidence="1">
    <location>
        <begin position="17"/>
        <end position="227"/>
    </location>
</feature>
<evidence type="ECO:0000256" key="1">
    <source>
        <dbReference type="SAM" id="SignalP"/>
    </source>
</evidence>
<protein>
    <recommendedName>
        <fullName evidence="4">Malate dehydrogenase</fullName>
    </recommendedName>
</protein>
<evidence type="ECO:0000313" key="2">
    <source>
        <dbReference type="EMBL" id="KAK7681368.1"/>
    </source>
</evidence>
<name>A0AAW0FI46_9APHY</name>
<reference evidence="2 3" key="1">
    <citation type="submission" date="2022-09" db="EMBL/GenBank/DDBJ databases">
        <authorList>
            <person name="Palmer J.M."/>
        </authorList>
    </citation>
    <scope>NUCLEOTIDE SEQUENCE [LARGE SCALE GENOMIC DNA]</scope>
    <source>
        <strain evidence="2 3">DSM 7382</strain>
    </source>
</reference>
<dbReference type="Pfam" id="PF11937">
    <property type="entry name" value="DUF3455"/>
    <property type="match status" value="1"/>
</dbReference>
<dbReference type="PANTHER" id="PTHR35567:SF1">
    <property type="entry name" value="CONSERVED FUNGAL PROTEIN (AFU_ORTHOLOGUE AFUA_1G14230)"/>
    <property type="match status" value="1"/>
</dbReference>
<gene>
    <name evidence="2" type="ORF">QCA50_015459</name>
</gene>
<sequence length="227" mass="24106">MYSVLATVLFATLALAVPTFKLNGCDVSKANMSLPSGQTLLVAPTDTKPRFISIGVGVQNYSCSTTHTYTSIGAVAELFDISCLSPSQFTQATDMFNDIWEKTPKGVTAEQVIKGLSLVGTPSVLGQHYFVTNPITGSGLSPKWDFTSASLKGKSNAFAVAAKIGNVPASSPSNIDWLSLNVTQGDLAKHIFRVETRGGQPPASCNPDSPPISVKYVSQYWLYGGSF</sequence>
<dbReference type="EMBL" id="JASBNA010000041">
    <property type="protein sequence ID" value="KAK7681368.1"/>
    <property type="molecule type" value="Genomic_DNA"/>
</dbReference>
<feature type="signal peptide" evidence="1">
    <location>
        <begin position="1"/>
        <end position="16"/>
    </location>
</feature>
<accession>A0AAW0FI46</accession>
<evidence type="ECO:0000313" key="3">
    <source>
        <dbReference type="Proteomes" id="UP001385951"/>
    </source>
</evidence>
<keyword evidence="3" id="KW-1185">Reference proteome</keyword>